<evidence type="ECO:0008006" key="3">
    <source>
        <dbReference type="Google" id="ProtNLM"/>
    </source>
</evidence>
<keyword evidence="2" id="KW-1185">Reference proteome</keyword>
<evidence type="ECO:0000313" key="2">
    <source>
        <dbReference type="Proteomes" id="UP001526337"/>
    </source>
</evidence>
<gene>
    <name evidence="1" type="ORF">NO263_05960</name>
</gene>
<dbReference type="RefSeq" id="WP_265176050.1">
    <property type="nucleotide sequence ID" value="NZ_JANGSQ010000095.1"/>
</dbReference>
<accession>A0ABT3K407</accession>
<organism evidence="1 2">
    <name type="scientific">Gluconacetobacter entanii</name>
    <dbReference type="NCBI Taxonomy" id="108528"/>
    <lineage>
        <taxon>Bacteria</taxon>
        <taxon>Pseudomonadati</taxon>
        <taxon>Pseudomonadota</taxon>
        <taxon>Alphaproteobacteria</taxon>
        <taxon>Acetobacterales</taxon>
        <taxon>Acetobacteraceae</taxon>
        <taxon>Gluconacetobacter</taxon>
    </lineage>
</organism>
<reference evidence="1 2" key="1">
    <citation type="submission" date="2022-07" db="EMBL/GenBank/DDBJ databases">
        <title>Genome stability of Gluconacetobacter entanii AV429.</title>
        <authorList>
            <person name="Trcek J."/>
            <person name="Cepec E."/>
        </authorList>
    </citation>
    <scope>NUCLEOTIDE SEQUENCE [LARGE SCALE GENOMIC DNA]</scope>
    <source>
        <strain evidence="1 2">AV429_2022</strain>
    </source>
</reference>
<sequence length="48" mass="5453">MDRAATTPTSGYAWTNHTGNGETRWTFISMEVRAILRFHMFSGDGFRA</sequence>
<protein>
    <recommendedName>
        <fullName evidence="3">Transposase</fullName>
    </recommendedName>
</protein>
<dbReference type="Proteomes" id="UP001526337">
    <property type="component" value="Unassembled WGS sequence"/>
</dbReference>
<name>A0ABT3K407_9PROT</name>
<dbReference type="EMBL" id="JANGSQ010000095">
    <property type="protein sequence ID" value="MCW4590124.1"/>
    <property type="molecule type" value="Genomic_DNA"/>
</dbReference>
<proteinExistence type="predicted"/>
<comment type="caution">
    <text evidence="1">The sequence shown here is derived from an EMBL/GenBank/DDBJ whole genome shotgun (WGS) entry which is preliminary data.</text>
</comment>
<evidence type="ECO:0000313" key="1">
    <source>
        <dbReference type="EMBL" id="MCW4590124.1"/>
    </source>
</evidence>